<dbReference type="PANTHER" id="PTHR22891">
    <property type="entry name" value="EUKARYOTIC TRANSLATION INITIATION FACTOR 2C"/>
    <property type="match status" value="1"/>
</dbReference>
<dbReference type="CDD" id="cd02846">
    <property type="entry name" value="PAZ_argonaute_like"/>
    <property type="match status" value="1"/>
</dbReference>
<dbReference type="PROSITE" id="PS50821">
    <property type="entry name" value="PAZ"/>
    <property type="match status" value="1"/>
</dbReference>
<protein>
    <submittedName>
        <fullName evidence="2">Eukaryotic translation initiation factor 2c</fullName>
    </submittedName>
</protein>
<evidence type="ECO:0000259" key="1">
    <source>
        <dbReference type="PROSITE" id="PS50821"/>
    </source>
</evidence>
<dbReference type="GO" id="GO:0003743">
    <property type="term" value="F:translation initiation factor activity"/>
    <property type="evidence" value="ECO:0007669"/>
    <property type="project" value="UniProtKB-KW"/>
</dbReference>
<comment type="caution">
    <text evidence="2">The sequence shown here is derived from an EMBL/GenBank/DDBJ whole genome shotgun (WGS) entry which is preliminary data.</text>
</comment>
<accession>A0AAD5WL11</accession>
<sequence length="407" mass="46651">MPGKRPPGTRGSKTDFLTNLTRLNLKPNVPFFKYDVRMYVVYKRDDREFFKELTKQTKDDFPEQQRKASTVIVYKHLIKKHSEVFTKDGVLFYDRAAILFSAQVELKLGGEVSFSETFDLRERHFFSFVMQMKEFLLPTSVLPNLTGEAERIRVVIKKVTEKYQVTSNDVVKAVNVREMERDKAILEVLNLAVSQEGYMETSKFVAYGSTVHYLYDHQAFGFRDSELPELTDGKYMGIGISKSVKVLEGDGGKCTPFVVADVTKSAFHADEQSLLEKISQMSIFYDYRTHKSNFSVQAASRPNVMREILQLIKGLYVTTSYGKNRTFPIGGIAAAANSLRFQDAEGKQSTVEQYFMKNYNIQLKYPGLFTVSERHNPHLYYPVELLCVASSQRVTLHSKLLLMLRLS</sequence>
<dbReference type="Proteomes" id="UP001196413">
    <property type="component" value="Unassembled WGS sequence"/>
</dbReference>
<dbReference type="SMART" id="SM00949">
    <property type="entry name" value="PAZ"/>
    <property type="match status" value="1"/>
</dbReference>
<dbReference type="InterPro" id="IPR003100">
    <property type="entry name" value="PAZ_dom"/>
</dbReference>
<dbReference type="Pfam" id="PF02170">
    <property type="entry name" value="PAZ"/>
    <property type="match status" value="1"/>
</dbReference>
<keyword evidence="3" id="KW-1185">Reference proteome</keyword>
<dbReference type="AlphaFoldDB" id="A0AAD5WL11"/>
<proteinExistence type="predicted"/>
<evidence type="ECO:0000313" key="2">
    <source>
        <dbReference type="EMBL" id="KAJ1373701.1"/>
    </source>
</evidence>
<dbReference type="GO" id="GO:0003723">
    <property type="term" value="F:RNA binding"/>
    <property type="evidence" value="ECO:0007669"/>
    <property type="project" value="InterPro"/>
</dbReference>
<name>A0AAD5WL11_PARTN</name>
<dbReference type="Gene3D" id="2.170.260.10">
    <property type="entry name" value="paz domain"/>
    <property type="match status" value="1"/>
</dbReference>
<dbReference type="EMBL" id="JAHQIW010007340">
    <property type="protein sequence ID" value="KAJ1373701.1"/>
    <property type="molecule type" value="Genomic_DNA"/>
</dbReference>
<evidence type="ECO:0000313" key="3">
    <source>
        <dbReference type="Proteomes" id="UP001196413"/>
    </source>
</evidence>
<keyword evidence="2" id="KW-0648">Protein biosynthesis</keyword>
<feature type="domain" description="PAZ" evidence="1">
    <location>
        <begin position="283"/>
        <end position="390"/>
    </location>
</feature>
<dbReference type="SUPFAM" id="SSF101690">
    <property type="entry name" value="PAZ domain"/>
    <property type="match status" value="1"/>
</dbReference>
<dbReference type="InterPro" id="IPR036085">
    <property type="entry name" value="PAZ_dom_sf"/>
</dbReference>
<organism evidence="2 3">
    <name type="scientific">Parelaphostrongylus tenuis</name>
    <name type="common">Meningeal worm</name>
    <dbReference type="NCBI Taxonomy" id="148309"/>
    <lineage>
        <taxon>Eukaryota</taxon>
        <taxon>Metazoa</taxon>
        <taxon>Ecdysozoa</taxon>
        <taxon>Nematoda</taxon>
        <taxon>Chromadorea</taxon>
        <taxon>Rhabditida</taxon>
        <taxon>Rhabditina</taxon>
        <taxon>Rhabditomorpha</taxon>
        <taxon>Strongyloidea</taxon>
        <taxon>Metastrongylidae</taxon>
        <taxon>Parelaphostrongylus</taxon>
    </lineage>
</organism>
<gene>
    <name evidence="2" type="primary">SAGO-2_4</name>
    <name evidence="2" type="ORF">KIN20_036179</name>
</gene>
<reference evidence="2" key="1">
    <citation type="submission" date="2021-06" db="EMBL/GenBank/DDBJ databases">
        <title>Parelaphostrongylus tenuis whole genome reference sequence.</title>
        <authorList>
            <person name="Garwood T.J."/>
            <person name="Larsen P.A."/>
            <person name="Fountain-Jones N.M."/>
            <person name="Garbe J.R."/>
            <person name="Macchietto M.G."/>
            <person name="Kania S.A."/>
            <person name="Gerhold R.W."/>
            <person name="Richards J.E."/>
            <person name="Wolf T.M."/>
        </authorList>
    </citation>
    <scope>NUCLEOTIDE SEQUENCE</scope>
    <source>
        <strain evidence="2">MNPRO001-30</strain>
        <tissue evidence="2">Meninges</tissue>
    </source>
</reference>
<keyword evidence="2" id="KW-0396">Initiation factor</keyword>